<evidence type="ECO:0000256" key="1">
    <source>
        <dbReference type="PROSITE-ProRule" id="PRU00288"/>
    </source>
</evidence>
<dbReference type="CDD" id="cd08204">
    <property type="entry name" value="ArfGap"/>
    <property type="match status" value="1"/>
</dbReference>
<keyword evidence="1" id="KW-0479">Metal-binding</keyword>
<dbReference type="FunFam" id="1.10.220.150:FF:000026">
    <property type="entry name" value="GTPase activating protein for Arf, putative"/>
    <property type="match status" value="1"/>
</dbReference>
<dbReference type="Pfam" id="PF01412">
    <property type="entry name" value="ArfGap"/>
    <property type="match status" value="1"/>
</dbReference>
<dbReference type="GO" id="GO:0005737">
    <property type="term" value="C:cytoplasm"/>
    <property type="evidence" value="ECO:0007669"/>
    <property type="project" value="TreeGrafter"/>
</dbReference>
<dbReference type="HOGENOM" id="CLU_027009_1_0_1"/>
<dbReference type="PROSITE" id="PS50115">
    <property type="entry name" value="ARFGAP"/>
    <property type="match status" value="1"/>
</dbReference>
<keyword evidence="5" id="KW-1185">Reference proteome</keyword>
<dbReference type="FunCoup" id="A0A0C2TGP3">
    <property type="interactions" value="300"/>
</dbReference>
<dbReference type="OrthoDB" id="10266696at2759"/>
<dbReference type="InParanoid" id="A0A0C2TGP3"/>
<feature type="region of interest" description="Disordered" evidence="2">
    <location>
        <begin position="160"/>
        <end position="207"/>
    </location>
</feature>
<dbReference type="PANTHER" id="PTHR45705">
    <property type="entry name" value="FI20236P1"/>
    <property type="match status" value="1"/>
</dbReference>
<gene>
    <name evidence="4" type="ORF">M378DRAFT_186157</name>
</gene>
<dbReference type="Proteomes" id="UP000054549">
    <property type="component" value="Unassembled WGS sequence"/>
</dbReference>
<proteinExistence type="predicted"/>
<dbReference type="InterPro" id="IPR037278">
    <property type="entry name" value="ARFGAP/RecO"/>
</dbReference>
<dbReference type="STRING" id="946122.A0A0C2TGP3"/>
<dbReference type="EMBL" id="KN818238">
    <property type="protein sequence ID" value="KIL66059.1"/>
    <property type="molecule type" value="Genomic_DNA"/>
</dbReference>
<evidence type="ECO:0000259" key="3">
    <source>
        <dbReference type="PROSITE" id="PS50115"/>
    </source>
</evidence>
<sequence length="432" mass="46321">MSGVSKITAERSRKVLLELLAKPGNDVCADCKTRNPRWASHSLGIFICVNCASIHRKMGTHISKVKSLSLDSWTKEQVENMKAMGNLKSNAIYNPNETRHPPPPAMADPENDPELESYIRAKYQYKNFIDKAAFVTLKLGHSKAATTAVTTTRSATTLVVKPKVSTPPPAPASNSASGTPAKTLAPLPPQRPSGFATSSLQSTSRTVEKPNVWTDLISLQDPPSSHSLPLQYQVPTTPQVGIPTGYMTSGTFAQPVSSATMPSFQQLPYSSTPLTAGFPTTNTFLPSTPMSAGFSAPTAPMTPQVQQQFLQPQPLQAGPALTMSQPMVQQTQYSTPSPALLSTPSPAIGSFMNPSPQLPIPSPGLRYTQSTVTVTQPGMAMTGVPQNMTMPVQPNMGMGFAQPQTPMGYTTSQSYQTYTGYGNVPQHQWGPL</sequence>
<dbReference type="GO" id="GO:0005096">
    <property type="term" value="F:GTPase activator activity"/>
    <property type="evidence" value="ECO:0007669"/>
    <property type="project" value="InterPro"/>
</dbReference>
<evidence type="ECO:0000313" key="5">
    <source>
        <dbReference type="Proteomes" id="UP000054549"/>
    </source>
</evidence>
<dbReference type="InterPro" id="IPR051718">
    <property type="entry name" value="ARF_GTPase-activating"/>
</dbReference>
<feature type="compositionally biased region" description="Polar residues" evidence="2">
    <location>
        <begin position="195"/>
        <end position="205"/>
    </location>
</feature>
<dbReference type="AlphaFoldDB" id="A0A0C2TGP3"/>
<dbReference type="GO" id="GO:0008270">
    <property type="term" value="F:zinc ion binding"/>
    <property type="evidence" value="ECO:0007669"/>
    <property type="project" value="UniProtKB-KW"/>
</dbReference>
<reference evidence="4 5" key="1">
    <citation type="submission" date="2014-04" db="EMBL/GenBank/DDBJ databases">
        <title>Evolutionary Origins and Diversification of the Mycorrhizal Mutualists.</title>
        <authorList>
            <consortium name="DOE Joint Genome Institute"/>
            <consortium name="Mycorrhizal Genomics Consortium"/>
            <person name="Kohler A."/>
            <person name="Kuo A."/>
            <person name="Nagy L.G."/>
            <person name="Floudas D."/>
            <person name="Copeland A."/>
            <person name="Barry K.W."/>
            <person name="Cichocki N."/>
            <person name="Veneault-Fourrey C."/>
            <person name="LaButti K."/>
            <person name="Lindquist E.A."/>
            <person name="Lipzen A."/>
            <person name="Lundell T."/>
            <person name="Morin E."/>
            <person name="Murat C."/>
            <person name="Riley R."/>
            <person name="Ohm R."/>
            <person name="Sun H."/>
            <person name="Tunlid A."/>
            <person name="Henrissat B."/>
            <person name="Grigoriev I.V."/>
            <person name="Hibbett D.S."/>
            <person name="Martin F."/>
        </authorList>
    </citation>
    <scope>NUCLEOTIDE SEQUENCE [LARGE SCALE GENOMIC DNA]</scope>
    <source>
        <strain evidence="4 5">Koide BX008</strain>
    </source>
</reference>
<feature type="compositionally biased region" description="Low complexity" evidence="2">
    <location>
        <begin position="172"/>
        <end position="181"/>
    </location>
</feature>
<feature type="domain" description="Arf-GAP" evidence="3">
    <location>
        <begin position="13"/>
        <end position="131"/>
    </location>
</feature>
<protein>
    <recommendedName>
        <fullName evidence="3">Arf-GAP domain-containing protein</fullName>
    </recommendedName>
</protein>
<dbReference type="PRINTS" id="PR00405">
    <property type="entry name" value="REVINTRACTNG"/>
</dbReference>
<organism evidence="4 5">
    <name type="scientific">Amanita muscaria (strain Koide BX008)</name>
    <dbReference type="NCBI Taxonomy" id="946122"/>
    <lineage>
        <taxon>Eukaryota</taxon>
        <taxon>Fungi</taxon>
        <taxon>Dikarya</taxon>
        <taxon>Basidiomycota</taxon>
        <taxon>Agaricomycotina</taxon>
        <taxon>Agaricomycetes</taxon>
        <taxon>Agaricomycetidae</taxon>
        <taxon>Agaricales</taxon>
        <taxon>Pluteineae</taxon>
        <taxon>Amanitaceae</taxon>
        <taxon>Amanita</taxon>
    </lineage>
</organism>
<keyword evidence="1" id="KW-0862">Zinc</keyword>
<keyword evidence="1" id="KW-0863">Zinc-finger</keyword>
<dbReference type="SUPFAM" id="SSF57863">
    <property type="entry name" value="ArfGap/RecO-like zinc finger"/>
    <property type="match status" value="1"/>
</dbReference>
<name>A0A0C2TGP3_AMAMK</name>
<evidence type="ECO:0000256" key="2">
    <source>
        <dbReference type="SAM" id="MobiDB-lite"/>
    </source>
</evidence>
<dbReference type="InterPro" id="IPR001164">
    <property type="entry name" value="ArfGAP_dom"/>
</dbReference>
<dbReference type="SMART" id="SM00105">
    <property type="entry name" value="ArfGap"/>
    <property type="match status" value="1"/>
</dbReference>
<dbReference type="Gene3D" id="1.10.220.150">
    <property type="entry name" value="Arf GTPase activating protein"/>
    <property type="match status" value="1"/>
</dbReference>
<dbReference type="PANTHER" id="PTHR45705:SF1">
    <property type="entry name" value="FI20236P1"/>
    <property type="match status" value="1"/>
</dbReference>
<dbReference type="InterPro" id="IPR038508">
    <property type="entry name" value="ArfGAP_dom_sf"/>
</dbReference>
<accession>A0A0C2TGP3</accession>
<evidence type="ECO:0000313" key="4">
    <source>
        <dbReference type="EMBL" id="KIL66059.1"/>
    </source>
</evidence>